<dbReference type="InterPro" id="IPR006311">
    <property type="entry name" value="TAT_signal"/>
</dbReference>
<dbReference type="RefSeq" id="WP_084564507.1">
    <property type="nucleotide sequence ID" value="NZ_FRXO01000004.1"/>
</dbReference>
<keyword evidence="3 4" id="KW-0732">Signal</keyword>
<dbReference type="InterPro" id="IPR053377">
    <property type="entry name" value="Iron_uptake_EfeM/EfeO"/>
</dbReference>
<evidence type="ECO:0000256" key="1">
    <source>
        <dbReference type="ARBA" id="ARBA00004196"/>
    </source>
</evidence>
<proteinExistence type="inferred from homology"/>
<comment type="subcellular location">
    <subcellularLocation>
        <location evidence="1">Cell envelope</location>
    </subcellularLocation>
</comment>
<evidence type="ECO:0000256" key="2">
    <source>
        <dbReference type="ARBA" id="ARBA00005989"/>
    </source>
</evidence>
<dbReference type="NCBIfam" id="NF007697">
    <property type="entry name" value="PRK10378.1"/>
    <property type="match status" value="1"/>
</dbReference>
<evidence type="ECO:0000313" key="7">
    <source>
        <dbReference type="Proteomes" id="UP000186406"/>
    </source>
</evidence>
<dbReference type="GO" id="GO:0030313">
    <property type="term" value="C:cell envelope"/>
    <property type="evidence" value="ECO:0007669"/>
    <property type="project" value="UniProtKB-SubCell"/>
</dbReference>
<evidence type="ECO:0000313" key="6">
    <source>
        <dbReference type="EMBL" id="SHO65640.1"/>
    </source>
</evidence>
<dbReference type="OrthoDB" id="7348379at2"/>
<dbReference type="Proteomes" id="UP000186406">
    <property type="component" value="Unassembled WGS sequence"/>
</dbReference>
<dbReference type="Pfam" id="PF09375">
    <property type="entry name" value="Peptidase_M75"/>
    <property type="match status" value="1"/>
</dbReference>
<protein>
    <submittedName>
        <fullName evidence="6">Iron uptake system component EfeO</fullName>
    </submittedName>
</protein>
<sequence length="287" mass="31437">MTSHRTKPRRSLGLAAGLALSLAFGTALTSAPVAFAAETPAQPLDLAAPITEYKLYVADATRKLVAETKAFTAAVKAGDLAKAQALFGPSRMNYERVEPIAELFSDLDASIDSRADDHEKREADEGFTGFHRIEYGLFEKKSTEGLTPYADKLQADVEDLNKRIRDLTFPPDKVVGGAAALMEEVAQTKISGEEDRYSHTDLYDFVANFEGSKKIFDLFSPFVTDKAFVEKVAGNFATVEKTLAKYKTADGYESYEKLSDADRRKLSALVNTLAEDLSTLRARLGLD</sequence>
<evidence type="ECO:0000259" key="5">
    <source>
        <dbReference type="Pfam" id="PF09375"/>
    </source>
</evidence>
<dbReference type="AlphaFoldDB" id="A0A1M7ZL61"/>
<dbReference type="STRING" id="1123029.SAMN02745172_02285"/>
<evidence type="ECO:0000256" key="4">
    <source>
        <dbReference type="SAM" id="SignalP"/>
    </source>
</evidence>
<evidence type="ECO:0000256" key="3">
    <source>
        <dbReference type="ARBA" id="ARBA00022729"/>
    </source>
</evidence>
<dbReference type="InterPro" id="IPR038352">
    <property type="entry name" value="Imelysin_sf"/>
</dbReference>
<dbReference type="EMBL" id="FRXO01000004">
    <property type="protein sequence ID" value="SHO65640.1"/>
    <property type="molecule type" value="Genomic_DNA"/>
</dbReference>
<dbReference type="NCBIfam" id="NF041757">
    <property type="entry name" value="EfeO"/>
    <property type="match status" value="1"/>
</dbReference>
<feature type="domain" description="Imelysin-like" evidence="5">
    <location>
        <begin position="51"/>
        <end position="280"/>
    </location>
</feature>
<dbReference type="CDD" id="cd14656">
    <property type="entry name" value="Imelysin-like_EfeO"/>
    <property type="match status" value="1"/>
</dbReference>
<dbReference type="PANTHER" id="PTHR39192:SF1">
    <property type="entry name" value="IRON UPTAKE SYSTEM COMPONENT EFEO"/>
    <property type="match status" value="1"/>
</dbReference>
<gene>
    <name evidence="6" type="ORF">SAMN02745172_02285</name>
</gene>
<dbReference type="PANTHER" id="PTHR39192">
    <property type="entry name" value="IRON UPTAKE SYSTEM COMPONENT EFEO"/>
    <property type="match status" value="1"/>
</dbReference>
<dbReference type="InterPro" id="IPR034981">
    <property type="entry name" value="Imelysin-like_EfeO/Algp7"/>
</dbReference>
<feature type="signal peptide" evidence="4">
    <location>
        <begin position="1"/>
        <end position="36"/>
    </location>
</feature>
<feature type="chain" id="PRO_5012207147" evidence="4">
    <location>
        <begin position="37"/>
        <end position="287"/>
    </location>
</feature>
<dbReference type="PROSITE" id="PS51318">
    <property type="entry name" value="TAT"/>
    <property type="match status" value="1"/>
</dbReference>
<dbReference type="Gene3D" id="1.20.1420.20">
    <property type="entry name" value="M75 peptidase, HXXE motif"/>
    <property type="match status" value="1"/>
</dbReference>
<name>A0A1M7ZL61_9HYPH</name>
<dbReference type="InterPro" id="IPR050894">
    <property type="entry name" value="EfeM/EfeO_iron_uptake"/>
</dbReference>
<dbReference type="InterPro" id="IPR018976">
    <property type="entry name" value="Imelysin-like"/>
</dbReference>
<keyword evidence="7" id="KW-1185">Reference proteome</keyword>
<accession>A0A1M7ZL61</accession>
<organism evidence="6 7">
    <name type="scientific">Pseudoxanthobacter soli DSM 19599</name>
    <dbReference type="NCBI Taxonomy" id="1123029"/>
    <lineage>
        <taxon>Bacteria</taxon>
        <taxon>Pseudomonadati</taxon>
        <taxon>Pseudomonadota</taxon>
        <taxon>Alphaproteobacteria</taxon>
        <taxon>Hyphomicrobiales</taxon>
        <taxon>Segnochrobactraceae</taxon>
        <taxon>Pseudoxanthobacter</taxon>
    </lineage>
</organism>
<reference evidence="6 7" key="1">
    <citation type="submission" date="2016-12" db="EMBL/GenBank/DDBJ databases">
        <authorList>
            <person name="Song W.-J."/>
            <person name="Kurnit D.M."/>
        </authorList>
    </citation>
    <scope>NUCLEOTIDE SEQUENCE [LARGE SCALE GENOMIC DNA]</scope>
    <source>
        <strain evidence="6 7">DSM 19599</strain>
    </source>
</reference>
<comment type="similarity">
    <text evidence="2">Belongs to the EfeM/EfeO family.</text>
</comment>